<evidence type="ECO:0000313" key="1">
    <source>
        <dbReference type="EMBL" id="QNO45919.1"/>
    </source>
</evidence>
<sequence>MFRDQAFEETVKMAKEIGFKPVERPKVFLSRAVVFRI</sequence>
<organism evidence="1">
    <name type="scientific">Candidatus Methanogaster sp. ANME-2c ERB4</name>
    <dbReference type="NCBI Taxonomy" id="2759911"/>
    <lineage>
        <taxon>Archaea</taxon>
        <taxon>Methanobacteriati</taxon>
        <taxon>Methanobacteriota</taxon>
        <taxon>Stenosarchaea group</taxon>
        <taxon>Methanomicrobia</taxon>
        <taxon>Methanosarcinales</taxon>
        <taxon>ANME-2 cluster</taxon>
        <taxon>Candidatus Methanogasteraceae</taxon>
        <taxon>Candidatus Methanogaster</taxon>
    </lineage>
</organism>
<protein>
    <submittedName>
        <fullName evidence="1">Uncharacterized protein</fullName>
    </submittedName>
</protein>
<name>A0A7G9YD35_9EURY</name>
<accession>A0A7G9YD35</accession>
<reference evidence="1" key="1">
    <citation type="submission" date="2020-06" db="EMBL/GenBank/DDBJ databases">
        <title>Unique genomic features of the anaerobic methanotrophic archaea.</title>
        <authorList>
            <person name="Chadwick G.L."/>
            <person name="Skennerton C.T."/>
            <person name="Laso-Perez R."/>
            <person name="Leu A.O."/>
            <person name="Speth D.R."/>
            <person name="Yu H."/>
            <person name="Morgan-Lang C."/>
            <person name="Hatzenpichler R."/>
            <person name="Goudeau D."/>
            <person name="Malmstrom R."/>
            <person name="Brazelton W.J."/>
            <person name="Woyke T."/>
            <person name="Hallam S.J."/>
            <person name="Tyson G.W."/>
            <person name="Wegener G."/>
            <person name="Boetius A."/>
            <person name="Orphan V."/>
        </authorList>
    </citation>
    <scope>NUCLEOTIDE SEQUENCE</scope>
</reference>
<proteinExistence type="predicted"/>
<dbReference type="EMBL" id="MT631161">
    <property type="protein sequence ID" value="QNO45919.1"/>
    <property type="molecule type" value="Genomic_DNA"/>
</dbReference>
<gene>
    <name evidence="1" type="ORF">PHCCOCCO_00003</name>
</gene>
<dbReference type="AlphaFoldDB" id="A0A7G9YD35"/>